<dbReference type="Proteomes" id="UP000036947">
    <property type="component" value="Unassembled WGS sequence"/>
</dbReference>
<protein>
    <submittedName>
        <fullName evidence="3">Putative oxidoreductase C19A8.06</fullName>
    </submittedName>
</protein>
<proteinExistence type="predicted"/>
<feature type="compositionally biased region" description="Basic residues" evidence="1">
    <location>
        <begin position="1080"/>
        <end position="1092"/>
    </location>
</feature>
<dbReference type="PANTHER" id="PTHR33840">
    <property type="match status" value="1"/>
</dbReference>
<feature type="compositionally biased region" description="Basic and acidic residues" evidence="1">
    <location>
        <begin position="1039"/>
        <end position="1058"/>
    </location>
</feature>
<evidence type="ECO:0000259" key="2">
    <source>
        <dbReference type="Pfam" id="PF09994"/>
    </source>
</evidence>
<accession>A0A0L0NEE3</accession>
<feature type="region of interest" description="Disordered" evidence="1">
    <location>
        <begin position="1033"/>
        <end position="1092"/>
    </location>
</feature>
<dbReference type="EMBL" id="LFRF01000006">
    <property type="protein sequence ID" value="KND92438.1"/>
    <property type="molecule type" value="Genomic_DNA"/>
</dbReference>
<reference evidence="3 4" key="1">
    <citation type="journal article" date="2015" name="BMC Genomics">
        <title>The genome of the truffle-parasite Tolypocladium ophioglossoides and the evolution of antifungal peptaibiotics.</title>
        <authorList>
            <person name="Quandt C.A."/>
            <person name="Bushley K.E."/>
            <person name="Spatafora J.W."/>
        </authorList>
    </citation>
    <scope>NUCLEOTIDE SEQUENCE [LARGE SCALE GENOMIC DNA]</scope>
    <source>
        <strain evidence="3 4">CBS 100239</strain>
    </source>
</reference>
<dbReference type="OrthoDB" id="3162439at2759"/>
<dbReference type="AlphaFoldDB" id="A0A0L0NEE3"/>
<organism evidence="3 4">
    <name type="scientific">Tolypocladium ophioglossoides (strain CBS 100239)</name>
    <name type="common">Snaketongue truffleclub</name>
    <name type="synonym">Elaphocordyceps ophioglossoides</name>
    <dbReference type="NCBI Taxonomy" id="1163406"/>
    <lineage>
        <taxon>Eukaryota</taxon>
        <taxon>Fungi</taxon>
        <taxon>Dikarya</taxon>
        <taxon>Ascomycota</taxon>
        <taxon>Pezizomycotina</taxon>
        <taxon>Sordariomycetes</taxon>
        <taxon>Hypocreomycetidae</taxon>
        <taxon>Hypocreales</taxon>
        <taxon>Ophiocordycipitaceae</taxon>
        <taxon>Tolypocladium</taxon>
    </lineage>
</organism>
<feature type="region of interest" description="Disordered" evidence="1">
    <location>
        <begin position="333"/>
        <end position="409"/>
    </location>
</feature>
<name>A0A0L0NEE3_TOLOC</name>
<dbReference type="STRING" id="1163406.A0A0L0NEE3"/>
<evidence type="ECO:0000313" key="4">
    <source>
        <dbReference type="Proteomes" id="UP000036947"/>
    </source>
</evidence>
<dbReference type="InterPro" id="IPR002347">
    <property type="entry name" value="SDR_fam"/>
</dbReference>
<sequence length="1092" mass="122669">MSMQCIAALLSPEPEPREAAIRIMAGSLLNPSSAQNFRDKYDDAEYSPGAMSPVTALSTTRDRSRGPRKLILCFDGTGNKFHGDESDSNILKIFRMLDRTAGDQYHYYQPGIGTYVISSSLDHTGVQARIKSWYQKAKDSAVGSSFDQHVVGGYRFLMRFYNPGDEIYMFGFSRGSYIARFLAEMLDHIGLLSHGNEEMVKFAWKAFAQWQSRRPTANPEGDEEAEEDEKAHKMHKFMKAFRETFSRPVGRIRFLGLFDTVNSVPRFEAAWMQRSKFPYTARSSANVIRHAVSIDERRAKFRQDLMYQSYPKRIHHHPHMAQLLEPFRRSMEAMRPSSPYRPRTSSTTEKPSAVTDAAGKERRPSIFLSPDEDVNARQRRASTSNPRYAPYRPRSRSRKRSGQLDADAMSCASGISSNVDVDWDDDRKDIDEVWFAGGHGDIGGGWEALDDRKSASHVPLAWMVREAMKAGLPFDMEKVAEMGCLNDTSTEFGKSARRAPNPDILVQDETNVVQAGPVSPEINGMEKGSVCGFHDMMHKAHTSRIHDSLEYGGGLGPVAVTAWNFMEWFPFRRMDLQPDGSWKPIRWPLPRGEVRDIPADARVHGSVIRRLNDDEKYRPGNLIIGGGGRGVRRAPPCYGIGDWICVAEHGDPIGEVWVRKQQAQGMNGHMPIPFIFHVIEHGPPDWLRDNRWIIFYTSLAVTVLYTLKRWTTGRSNTSERPLHGKVVLFTGGTSGVGAQAAQELAARGAQLILLTHTPPSDPFLVEYIQDVRDKTGNNLVYAEQVDLSSLHSIRKFATKWIDNAPPRRLDMIVLCAATLTPPGGKRKETEEGLEETWMVNFLANFHLLGILSPAIKAQPFDRDVRIIMATCSSYIGSTSLKEAIKDNNWSPGTAYARSKLALNVFGQAFQKHLDAYKRPDELPMNARVIFVDPGFSRTPGTRRWLTRGSLSGLALYLAAYAVPWFLLKSPFQAAQSILYAAMELDLGRGAGGKLIKECMEVDFARAEINDDEVAKKLWEESDALIERVEKAQAKKRATQRAEQDRSEKEQGEMKRAEEVEGLVNAIKKGTERQKQDKSKGAKSKGKGYKNSS</sequence>
<dbReference type="SUPFAM" id="SSF51735">
    <property type="entry name" value="NAD(P)-binding Rossmann-fold domains"/>
    <property type="match status" value="1"/>
</dbReference>
<dbReference type="InterPro" id="IPR018712">
    <property type="entry name" value="Tle1-like_cat"/>
</dbReference>
<dbReference type="PANTHER" id="PTHR33840:SF2">
    <property type="entry name" value="TLE1 PHOSPHOLIPASE DOMAIN-CONTAINING PROTEIN"/>
    <property type="match status" value="1"/>
</dbReference>
<keyword evidence="4" id="KW-1185">Reference proteome</keyword>
<evidence type="ECO:0000313" key="3">
    <source>
        <dbReference type="EMBL" id="KND92438.1"/>
    </source>
</evidence>
<feature type="domain" description="T6SS Phospholipase effector Tle1-like catalytic" evidence="2">
    <location>
        <begin position="68"/>
        <end position="466"/>
    </location>
</feature>
<dbReference type="Pfam" id="PF09994">
    <property type="entry name" value="T6SS_Tle1-like_cat"/>
    <property type="match status" value="1"/>
</dbReference>
<feature type="compositionally biased region" description="Low complexity" evidence="1">
    <location>
        <begin position="335"/>
        <end position="348"/>
    </location>
</feature>
<comment type="caution">
    <text evidence="3">The sequence shown here is derived from an EMBL/GenBank/DDBJ whole genome shotgun (WGS) entry which is preliminary data.</text>
</comment>
<evidence type="ECO:0000256" key="1">
    <source>
        <dbReference type="SAM" id="MobiDB-lite"/>
    </source>
</evidence>
<dbReference type="Pfam" id="PF00106">
    <property type="entry name" value="adh_short"/>
    <property type="match status" value="1"/>
</dbReference>
<feature type="compositionally biased region" description="Basic and acidic residues" evidence="1">
    <location>
        <begin position="1068"/>
        <end position="1079"/>
    </location>
</feature>
<dbReference type="InterPro" id="IPR036291">
    <property type="entry name" value="NAD(P)-bd_dom_sf"/>
</dbReference>
<gene>
    <name evidence="3" type="ORF">TOPH_02947</name>
</gene>
<dbReference type="Gene3D" id="3.40.50.720">
    <property type="entry name" value="NAD(P)-binding Rossmann-like Domain"/>
    <property type="match status" value="1"/>
</dbReference>